<dbReference type="InterPro" id="IPR027417">
    <property type="entry name" value="P-loop_NTPase"/>
</dbReference>
<name>A0A4P6MM39_9BACT</name>
<dbReference type="InterPro" id="IPR050238">
    <property type="entry name" value="DNA_Rep/Repair_Clamp_Loader"/>
</dbReference>
<dbReference type="Proteomes" id="UP000289326">
    <property type="component" value="Chromosome"/>
</dbReference>
<dbReference type="Pfam" id="PF13177">
    <property type="entry name" value="DNA_pol3_delta2"/>
    <property type="match status" value="1"/>
</dbReference>
<dbReference type="Gene3D" id="3.40.50.300">
    <property type="entry name" value="P-loop containing nucleotide triphosphate hydrolases"/>
    <property type="match status" value="1"/>
</dbReference>
<dbReference type="PANTHER" id="PTHR11669:SF0">
    <property type="entry name" value="PROTEIN STICHEL-LIKE 2"/>
    <property type="match status" value="1"/>
</dbReference>
<keyword evidence="2" id="KW-1185">Reference proteome</keyword>
<organism evidence="1 2">
    <name type="scientific">Mycoplasmopsis phocirhinis</name>
    <dbReference type="NCBI Taxonomy" id="142650"/>
    <lineage>
        <taxon>Bacteria</taxon>
        <taxon>Bacillati</taxon>
        <taxon>Mycoplasmatota</taxon>
        <taxon>Mycoplasmoidales</taxon>
        <taxon>Metamycoplasmataceae</taxon>
        <taxon>Mycoplasmopsis</taxon>
    </lineage>
</organism>
<dbReference type="OrthoDB" id="396138at2"/>
<evidence type="ECO:0000313" key="1">
    <source>
        <dbReference type="EMBL" id="QBF34695.1"/>
    </source>
</evidence>
<proteinExistence type="predicted"/>
<dbReference type="GO" id="GO:0006261">
    <property type="term" value="P:DNA-templated DNA replication"/>
    <property type="evidence" value="ECO:0007669"/>
    <property type="project" value="TreeGrafter"/>
</dbReference>
<sequence length="318" mass="37034">MIKDFKTILQRFSMIATNLKRIIDYSVLNQKINHCYLLTSQKGLNIDDNIVYMINAINNHNIETLENIEFNNIIVADASKTSGDGLKKDDIVNIFEQSNFLELTPNLKKIIVFKNIELASNIALNSLLKTIEEPGSNVVFILTTTMPQKLLSTIKSRSIIININNKDCERIQKSILNLGYDKTQSWFYSHIVADENEILLARNFFEFKKIETLFNAFVSSMKLPTTFIIFLTKMNKKDTHEELMFNFRCLKFLISLTWKQFFSVPKYFQDLVKKMNKLNFDFKKAFTAIENFFTKTTENTNVFLQIAALIVQLQECYE</sequence>
<dbReference type="AlphaFoldDB" id="A0A4P6MM39"/>
<dbReference type="SUPFAM" id="SSF52540">
    <property type="entry name" value="P-loop containing nucleoside triphosphate hydrolases"/>
    <property type="match status" value="1"/>
</dbReference>
<evidence type="ECO:0000313" key="2">
    <source>
        <dbReference type="Proteomes" id="UP000289326"/>
    </source>
</evidence>
<gene>
    <name evidence="1" type="ORF">EG856_02040</name>
</gene>
<dbReference type="GO" id="GO:0003887">
    <property type="term" value="F:DNA-directed DNA polymerase activity"/>
    <property type="evidence" value="ECO:0007669"/>
    <property type="project" value="UniProtKB-EC"/>
</dbReference>
<protein>
    <submittedName>
        <fullName evidence="1">DNA polymerase III subunit delta</fullName>
        <ecNumber evidence="1">2.7.7.7</ecNumber>
    </submittedName>
</protein>
<dbReference type="EMBL" id="CP034841">
    <property type="protein sequence ID" value="QBF34695.1"/>
    <property type="molecule type" value="Genomic_DNA"/>
</dbReference>
<dbReference type="PANTHER" id="PTHR11669">
    <property type="entry name" value="REPLICATION FACTOR C / DNA POLYMERASE III GAMMA-TAU SUBUNIT"/>
    <property type="match status" value="1"/>
</dbReference>
<dbReference type="EC" id="2.7.7.7" evidence="1"/>
<accession>A0A4P6MM39</accession>
<keyword evidence="1" id="KW-0808">Transferase</keyword>
<reference evidence="1 2" key="1">
    <citation type="submission" date="2019-01" db="EMBL/GenBank/DDBJ databases">
        <title>Complete sequence and annotation of the Mycoplasma phocirhinis strain 852T genome.</title>
        <authorList>
            <person name="Frasca S.Jr."/>
            <person name="Kutish G.F."/>
            <person name="Castellanos Gell J."/>
            <person name="Michaels D.L."/>
            <person name="Brown D.R."/>
        </authorList>
    </citation>
    <scope>NUCLEOTIDE SEQUENCE [LARGE SCALE GENOMIC DNA]</scope>
    <source>
        <strain evidence="1 2">852</strain>
    </source>
</reference>
<keyword evidence="1" id="KW-0548">Nucleotidyltransferase</keyword>
<dbReference type="KEGG" id="mphi:EG856_02040"/>